<dbReference type="RefSeq" id="WP_114075947.1">
    <property type="nucleotide sequence ID" value="NZ_CP030918.1"/>
</dbReference>
<evidence type="ECO:0000256" key="2">
    <source>
        <dbReference type="HAMAP-Rule" id="MF_00489"/>
    </source>
</evidence>
<dbReference type="InterPro" id="IPR003791">
    <property type="entry name" value="UPF0178"/>
</dbReference>
<dbReference type="Proteomes" id="UP000252023">
    <property type="component" value="Chromosome"/>
</dbReference>
<gene>
    <name evidence="3" type="ORF">DRW48_07960</name>
</gene>
<organism evidence="3 4">
    <name type="scientific">Paracoccus suum</name>
    <dbReference type="NCBI Taxonomy" id="2259340"/>
    <lineage>
        <taxon>Bacteria</taxon>
        <taxon>Pseudomonadati</taxon>
        <taxon>Pseudomonadota</taxon>
        <taxon>Alphaproteobacteria</taxon>
        <taxon>Rhodobacterales</taxon>
        <taxon>Paracoccaceae</taxon>
        <taxon>Paracoccus</taxon>
    </lineage>
</organism>
<evidence type="ECO:0000313" key="4">
    <source>
        <dbReference type="Proteomes" id="UP000252023"/>
    </source>
</evidence>
<evidence type="ECO:0000313" key="3">
    <source>
        <dbReference type="EMBL" id="AXC49632.1"/>
    </source>
</evidence>
<evidence type="ECO:0000256" key="1">
    <source>
        <dbReference type="ARBA" id="ARBA00008522"/>
    </source>
</evidence>
<comment type="similarity">
    <text evidence="1 2">Belongs to the UPF0178 family.</text>
</comment>
<dbReference type="PANTHER" id="PTHR35146:SF1">
    <property type="entry name" value="UPF0178 PROTEIN YAII"/>
    <property type="match status" value="1"/>
</dbReference>
<name>A0A344PJS7_9RHOB</name>
<sequence>MTVYVDADACPVRAEVERVATRHGVPVVMVCNGGIRPSANPLVSLRIVPEGPDEADRWIADQCGPGDVVVTTDMPLADRCVKAGAQVLRPNGDFLTAANIGPQLAARDLMADLRAADPFMRGGGSGFTKADRSRFLQALDRALMIAAR</sequence>
<dbReference type="Pfam" id="PF02639">
    <property type="entry name" value="DUF188"/>
    <property type="match status" value="1"/>
</dbReference>
<accession>A0A344PJS7</accession>
<proteinExistence type="inferred from homology"/>
<dbReference type="AlphaFoldDB" id="A0A344PJS7"/>
<dbReference type="OrthoDB" id="9798918at2"/>
<dbReference type="NCBIfam" id="NF001095">
    <property type="entry name" value="PRK00124.1"/>
    <property type="match status" value="1"/>
</dbReference>
<dbReference type="PANTHER" id="PTHR35146">
    <property type="entry name" value="UPF0178 PROTEIN YAII"/>
    <property type="match status" value="1"/>
</dbReference>
<reference evidence="4" key="1">
    <citation type="submission" date="2018-07" db="EMBL/GenBank/DDBJ databases">
        <title>Genome sequencing of Paracoccus sp. SC2-6.</title>
        <authorList>
            <person name="Heo J."/>
            <person name="Kim S.-J."/>
            <person name="Kwon S.-W."/>
        </authorList>
    </citation>
    <scope>NUCLEOTIDE SEQUENCE [LARGE SCALE GENOMIC DNA]</scope>
    <source>
        <strain evidence="4">SC2-6</strain>
    </source>
</reference>
<dbReference type="HAMAP" id="MF_00489">
    <property type="entry name" value="UPF0178"/>
    <property type="match status" value="1"/>
</dbReference>
<keyword evidence="4" id="KW-1185">Reference proteome</keyword>
<dbReference type="KEGG" id="pars:DRW48_07960"/>
<protein>
    <recommendedName>
        <fullName evidence="2">UPF0178 protein DRW48_07960</fullName>
    </recommendedName>
</protein>
<dbReference type="EMBL" id="CP030918">
    <property type="protein sequence ID" value="AXC49632.1"/>
    <property type="molecule type" value="Genomic_DNA"/>
</dbReference>